<dbReference type="OrthoDB" id="5153231at2759"/>
<evidence type="ECO:0000313" key="3">
    <source>
        <dbReference type="Proteomes" id="UP000009096"/>
    </source>
</evidence>
<organism evidence="2 3">
    <name type="scientific">Gibberella moniliformis (strain M3125 / FGSC 7600)</name>
    <name type="common">Maize ear and stalk rot fungus</name>
    <name type="synonym">Fusarium verticillioides</name>
    <dbReference type="NCBI Taxonomy" id="334819"/>
    <lineage>
        <taxon>Eukaryota</taxon>
        <taxon>Fungi</taxon>
        <taxon>Dikarya</taxon>
        <taxon>Ascomycota</taxon>
        <taxon>Pezizomycotina</taxon>
        <taxon>Sordariomycetes</taxon>
        <taxon>Hypocreomycetidae</taxon>
        <taxon>Hypocreales</taxon>
        <taxon>Nectriaceae</taxon>
        <taxon>Fusarium</taxon>
        <taxon>Fusarium fujikuroi species complex</taxon>
    </lineage>
</organism>
<dbReference type="EMBL" id="CM000578">
    <property type="protein sequence ID" value="EWG36136.1"/>
    <property type="molecule type" value="Genomic_DNA"/>
</dbReference>
<dbReference type="AlphaFoldDB" id="W7LC09"/>
<feature type="region of interest" description="Disordered" evidence="1">
    <location>
        <begin position="46"/>
        <end position="99"/>
    </location>
</feature>
<accession>W7LC09</accession>
<dbReference type="KEGG" id="fvr:FVEG_00284"/>
<evidence type="ECO:0000256" key="1">
    <source>
        <dbReference type="SAM" id="MobiDB-lite"/>
    </source>
</evidence>
<dbReference type="EMBL" id="DS022242">
    <property type="protein sequence ID" value="EWG36136.1"/>
    <property type="molecule type" value="Genomic_DNA"/>
</dbReference>
<dbReference type="HOGENOM" id="CLU_127782_0_0_1"/>
<sequence length="181" mass="20690">MSADTLWIRYVECKEVRILDENTHCCDCGIEWFGFSQPLLGSIFSNKDMDDHIDEQDSDEEQASDQDDSSTEDESEDENESEEENESEDENERSPKHVSLPMRGRLDWVKEAHGSICLLSHHMCSSPDDEMLHVLAEDAKTDRDDPVSKSCTILTGDITSKNLRDVERFAEEFDNYGVYGL</sequence>
<dbReference type="VEuPathDB" id="FungiDB:FVEG_00284"/>
<reference evidence="2 3" key="1">
    <citation type="journal article" date="2010" name="Nature">
        <title>Comparative genomics reveals mobile pathogenicity chromosomes in Fusarium.</title>
        <authorList>
            <person name="Ma L.J."/>
            <person name="van der Does H.C."/>
            <person name="Borkovich K.A."/>
            <person name="Coleman J.J."/>
            <person name="Daboussi M.J."/>
            <person name="Di Pietro A."/>
            <person name="Dufresne M."/>
            <person name="Freitag M."/>
            <person name="Grabherr M."/>
            <person name="Henrissat B."/>
            <person name="Houterman P.M."/>
            <person name="Kang S."/>
            <person name="Shim W.B."/>
            <person name="Woloshuk C."/>
            <person name="Xie X."/>
            <person name="Xu J.R."/>
            <person name="Antoniw J."/>
            <person name="Baker S.E."/>
            <person name="Bluhm B.H."/>
            <person name="Breakspear A."/>
            <person name="Brown D.W."/>
            <person name="Butchko R.A."/>
            <person name="Chapman S."/>
            <person name="Coulson R."/>
            <person name="Coutinho P.M."/>
            <person name="Danchin E.G."/>
            <person name="Diener A."/>
            <person name="Gale L.R."/>
            <person name="Gardiner D.M."/>
            <person name="Goff S."/>
            <person name="Hammond-Kosack K.E."/>
            <person name="Hilburn K."/>
            <person name="Hua-Van A."/>
            <person name="Jonkers W."/>
            <person name="Kazan K."/>
            <person name="Kodira C.D."/>
            <person name="Koehrsen M."/>
            <person name="Kumar L."/>
            <person name="Lee Y.H."/>
            <person name="Li L."/>
            <person name="Manners J.M."/>
            <person name="Miranda-Saavedra D."/>
            <person name="Mukherjee M."/>
            <person name="Park G."/>
            <person name="Park J."/>
            <person name="Park S.Y."/>
            <person name="Proctor R.H."/>
            <person name="Regev A."/>
            <person name="Ruiz-Roldan M.C."/>
            <person name="Sain D."/>
            <person name="Sakthikumar S."/>
            <person name="Sykes S."/>
            <person name="Schwartz D.C."/>
            <person name="Turgeon B.G."/>
            <person name="Wapinski I."/>
            <person name="Yoder O."/>
            <person name="Young S."/>
            <person name="Zeng Q."/>
            <person name="Zhou S."/>
            <person name="Galagan J."/>
            <person name="Cuomo C.A."/>
            <person name="Kistler H.C."/>
            <person name="Rep M."/>
        </authorList>
    </citation>
    <scope>NUCLEOTIDE SEQUENCE [LARGE SCALE GENOMIC DNA]</scope>
    <source>
        <strain evidence="3">M3125 / FGSC 7600</strain>
    </source>
</reference>
<gene>
    <name evidence="2" type="ORF">FVEG_00284</name>
</gene>
<keyword evidence="3" id="KW-1185">Reference proteome</keyword>
<dbReference type="Proteomes" id="UP000009096">
    <property type="component" value="Chromosome 1"/>
</dbReference>
<dbReference type="STRING" id="334819.W7LC09"/>
<protein>
    <submittedName>
        <fullName evidence="2">Uncharacterized protein</fullName>
    </submittedName>
</protein>
<evidence type="ECO:0000313" key="2">
    <source>
        <dbReference type="EMBL" id="EWG36136.1"/>
    </source>
</evidence>
<feature type="compositionally biased region" description="Acidic residues" evidence="1">
    <location>
        <begin position="51"/>
        <end position="91"/>
    </location>
</feature>
<proteinExistence type="predicted"/>
<dbReference type="GeneID" id="30058666"/>
<name>W7LC09_GIBM7</name>
<dbReference type="RefSeq" id="XP_018742327.1">
    <property type="nucleotide sequence ID" value="XM_018886718.1"/>
</dbReference>